<evidence type="ECO:0000313" key="12">
    <source>
        <dbReference type="EMBL" id="KAJ6840842.1"/>
    </source>
</evidence>
<reference evidence="12" key="2">
    <citation type="submission" date="2023-04" db="EMBL/GenBank/DDBJ databases">
        <authorList>
            <person name="Bruccoleri R.E."/>
            <person name="Oakeley E.J."/>
            <person name="Faust A.-M."/>
            <person name="Dessus-Babus S."/>
            <person name="Altorfer M."/>
            <person name="Burckhardt D."/>
            <person name="Oertli M."/>
            <person name="Naumann U."/>
            <person name="Petersen F."/>
            <person name="Wong J."/>
        </authorList>
    </citation>
    <scope>NUCLEOTIDE SEQUENCE</scope>
    <source>
        <strain evidence="12">GSM-AAB239-AS_SAM_17_03QT</strain>
        <tissue evidence="12">Leaf</tissue>
    </source>
</reference>
<reference evidence="12" key="1">
    <citation type="journal article" date="2023" name="GigaByte">
        <title>Genome assembly of the bearded iris, Iris pallida Lam.</title>
        <authorList>
            <person name="Bruccoleri R.E."/>
            <person name="Oakeley E.J."/>
            <person name="Faust A.M.E."/>
            <person name="Altorfer M."/>
            <person name="Dessus-Babus S."/>
            <person name="Burckhardt D."/>
            <person name="Oertli M."/>
            <person name="Naumann U."/>
            <person name="Petersen F."/>
            <person name="Wong J."/>
        </authorList>
    </citation>
    <scope>NUCLEOTIDE SEQUENCE</scope>
    <source>
        <strain evidence="12">GSM-AAB239-AS_SAM_17_03QT</strain>
    </source>
</reference>
<dbReference type="Pfam" id="PF00069">
    <property type="entry name" value="Pkinase"/>
    <property type="match status" value="1"/>
</dbReference>
<keyword evidence="3" id="KW-0808">Transferase</keyword>
<evidence type="ECO:0000313" key="13">
    <source>
        <dbReference type="Proteomes" id="UP001140949"/>
    </source>
</evidence>
<dbReference type="GO" id="GO:0005737">
    <property type="term" value="C:cytoplasm"/>
    <property type="evidence" value="ECO:0007669"/>
    <property type="project" value="TreeGrafter"/>
</dbReference>
<feature type="region of interest" description="Disordered" evidence="10">
    <location>
        <begin position="282"/>
        <end position="414"/>
    </location>
</feature>
<dbReference type="GO" id="GO:0005524">
    <property type="term" value="F:ATP binding"/>
    <property type="evidence" value="ECO:0007669"/>
    <property type="project" value="UniProtKB-UniRule"/>
</dbReference>
<evidence type="ECO:0000256" key="3">
    <source>
        <dbReference type="ARBA" id="ARBA00022679"/>
    </source>
</evidence>
<comment type="catalytic activity">
    <reaction evidence="7">
        <text>L-threonyl-[protein] + ATP = O-phospho-L-threonyl-[protein] + ADP + H(+)</text>
        <dbReference type="Rhea" id="RHEA:46608"/>
        <dbReference type="Rhea" id="RHEA-COMP:11060"/>
        <dbReference type="Rhea" id="RHEA-COMP:11605"/>
        <dbReference type="ChEBI" id="CHEBI:15378"/>
        <dbReference type="ChEBI" id="CHEBI:30013"/>
        <dbReference type="ChEBI" id="CHEBI:30616"/>
        <dbReference type="ChEBI" id="CHEBI:61977"/>
        <dbReference type="ChEBI" id="CHEBI:456216"/>
        <dbReference type="EC" id="2.7.11.25"/>
    </reaction>
</comment>
<dbReference type="InterPro" id="IPR011009">
    <property type="entry name" value="Kinase-like_dom_sf"/>
</dbReference>
<evidence type="ECO:0000256" key="9">
    <source>
        <dbReference type="PROSITE-ProRule" id="PRU10141"/>
    </source>
</evidence>
<dbReference type="SMART" id="SM00220">
    <property type="entry name" value="S_TKc"/>
    <property type="match status" value="1"/>
</dbReference>
<dbReference type="PROSITE" id="PS50011">
    <property type="entry name" value="PROTEIN_KINASE_DOM"/>
    <property type="match status" value="1"/>
</dbReference>
<keyword evidence="6 9" id="KW-0067">ATP-binding</keyword>
<feature type="region of interest" description="Disordered" evidence="10">
    <location>
        <begin position="112"/>
        <end position="167"/>
    </location>
</feature>
<dbReference type="PANTHER" id="PTHR48016:SF45">
    <property type="entry name" value="OS04G0559800 PROTEIN"/>
    <property type="match status" value="1"/>
</dbReference>
<accession>A0AAX6HJE1</accession>
<evidence type="ECO:0000256" key="7">
    <source>
        <dbReference type="ARBA" id="ARBA00047559"/>
    </source>
</evidence>
<keyword evidence="5 12" id="KW-0418">Kinase</keyword>
<keyword evidence="4 9" id="KW-0547">Nucleotide-binding</keyword>
<dbReference type="InterPro" id="IPR050538">
    <property type="entry name" value="MAP_kinase_kinase_kinase"/>
</dbReference>
<evidence type="ECO:0000256" key="10">
    <source>
        <dbReference type="SAM" id="MobiDB-lite"/>
    </source>
</evidence>
<dbReference type="PROSITE" id="PS00107">
    <property type="entry name" value="PROTEIN_KINASE_ATP"/>
    <property type="match status" value="1"/>
</dbReference>
<evidence type="ECO:0000259" key="11">
    <source>
        <dbReference type="PROSITE" id="PS50011"/>
    </source>
</evidence>
<gene>
    <name evidence="12" type="ORF">M6B38_118935</name>
</gene>
<evidence type="ECO:0000256" key="1">
    <source>
        <dbReference type="ARBA" id="ARBA00006529"/>
    </source>
</evidence>
<evidence type="ECO:0000256" key="8">
    <source>
        <dbReference type="ARBA" id="ARBA00048329"/>
    </source>
</evidence>
<evidence type="ECO:0000256" key="5">
    <source>
        <dbReference type="ARBA" id="ARBA00022777"/>
    </source>
</evidence>
<dbReference type="InterPro" id="IPR017441">
    <property type="entry name" value="Protein_kinase_ATP_BS"/>
</dbReference>
<feature type="region of interest" description="Disordered" evidence="10">
    <location>
        <begin position="33"/>
        <end position="95"/>
    </location>
</feature>
<keyword evidence="13" id="KW-1185">Reference proteome</keyword>
<sequence>MPSWWGKSSSKDAKKKTTKENFIDTLHRFISPTEQKGNVRPAGARRRGVDATLERGCVSRAESRSTSPSTQVSRCQSFSDRPHAQPLPLPGLRLGITRTSSGISVSKPILEKRGKPQLRLPLPTPDHVPRKPDSTDIDGDMATASVSSNCSVDSDDPSDSRLHSPVGNDFDNTCRATTNNRSSILYKDQSASIAQKNTRETAKPATLSFGNPVLSTSPKRGLLSNHQTSTQITRHGAFASAPDSSMSSPSRSPMRVFCPEQIPSSVFWTAKPYPDVTFLGSGQCSSPGSGQTSGHNSMGGDMLGQIFWQHSRGSPECSPIPSPRMTSPGPSSRIHSGAVSPLHPRAGGTAPESPSSRHDEATKQSHRLPLPPVNVSNISPFSPNNMQSITSSIPRSPGRTDNPQSPGSRWKKGKMIGRGTFGHVYVGFNSDSGEMCAMKEVTLFCDDPKSKESAKQLGQEICLLSRLRHQNIVQYYGCDTIDDKLYIYLEYVSGGSIHKLLQEYGRFGEPAMRSYTQQILSGLAYLHAKNTVHRDIKGANILVDPNGRVKLADFGMAKHITGQSCPLSFKGSPYWMAPEVIRNTNGCNLAVDIWSLGCTVLEMATSKPPWSQYEGIAAMFKIGNSKELPAIPDHLSDDGKDFIRQCLQREPSKRPSASELLQHSFVRHAAPLEKPSLGFELLEQRTAVSSGRYSKGPGHARNLSSLDMEGVKVYQQKGSKLSTMSSDVHMRNISCPVSPIGSPLLNSRSPHHASGRLSPSPISSPKTTSGSSTPLTGCSGCIPFNQAKQFPYLHEGFTNVPRSASDLHATMPTYNDPGLDLFQGMQQGSPVFREQLPSETGIRSPQFGRQPRGDLHESYDRQVILADRVPRKILQDKLKFNPALDRSHGSPILGRTNGT</sequence>
<dbReference type="Proteomes" id="UP001140949">
    <property type="component" value="Unassembled WGS sequence"/>
</dbReference>
<feature type="compositionally biased region" description="Low complexity" evidence="10">
    <location>
        <begin position="758"/>
        <end position="774"/>
    </location>
</feature>
<dbReference type="FunFam" id="1.10.510.10:FF:000186">
    <property type="entry name" value="Mitogen-activated protein kinase kinase kinase"/>
    <property type="match status" value="1"/>
</dbReference>
<feature type="binding site" evidence="9">
    <location>
        <position position="439"/>
    </location>
    <ligand>
        <name>ATP</name>
        <dbReference type="ChEBI" id="CHEBI:30616"/>
    </ligand>
</feature>
<dbReference type="InterPro" id="IPR000719">
    <property type="entry name" value="Prot_kinase_dom"/>
</dbReference>
<feature type="region of interest" description="Disordered" evidence="10">
    <location>
        <begin position="741"/>
        <end position="774"/>
    </location>
</feature>
<feature type="compositionally biased region" description="Polar residues" evidence="10">
    <location>
        <begin position="64"/>
        <end position="79"/>
    </location>
</feature>
<comment type="catalytic activity">
    <reaction evidence="8">
        <text>L-seryl-[protein] + ATP = O-phospho-L-seryl-[protein] + ADP + H(+)</text>
        <dbReference type="Rhea" id="RHEA:17989"/>
        <dbReference type="Rhea" id="RHEA-COMP:9863"/>
        <dbReference type="Rhea" id="RHEA-COMP:11604"/>
        <dbReference type="ChEBI" id="CHEBI:15378"/>
        <dbReference type="ChEBI" id="CHEBI:29999"/>
        <dbReference type="ChEBI" id="CHEBI:30616"/>
        <dbReference type="ChEBI" id="CHEBI:83421"/>
        <dbReference type="ChEBI" id="CHEBI:456216"/>
        <dbReference type="EC" id="2.7.11.25"/>
    </reaction>
</comment>
<evidence type="ECO:0000256" key="6">
    <source>
        <dbReference type="ARBA" id="ARBA00022840"/>
    </source>
</evidence>
<protein>
    <recommendedName>
        <fullName evidence="2">mitogen-activated protein kinase kinase kinase</fullName>
        <ecNumber evidence="2">2.7.11.25</ecNumber>
    </recommendedName>
</protein>
<organism evidence="12 13">
    <name type="scientific">Iris pallida</name>
    <name type="common">Sweet iris</name>
    <dbReference type="NCBI Taxonomy" id="29817"/>
    <lineage>
        <taxon>Eukaryota</taxon>
        <taxon>Viridiplantae</taxon>
        <taxon>Streptophyta</taxon>
        <taxon>Embryophyta</taxon>
        <taxon>Tracheophyta</taxon>
        <taxon>Spermatophyta</taxon>
        <taxon>Magnoliopsida</taxon>
        <taxon>Liliopsida</taxon>
        <taxon>Asparagales</taxon>
        <taxon>Iridaceae</taxon>
        <taxon>Iridoideae</taxon>
        <taxon>Irideae</taxon>
        <taxon>Iris</taxon>
    </lineage>
</organism>
<evidence type="ECO:0000256" key="4">
    <source>
        <dbReference type="ARBA" id="ARBA00022741"/>
    </source>
</evidence>
<dbReference type="PANTHER" id="PTHR48016">
    <property type="entry name" value="MAP KINASE KINASE KINASE SSK2-RELATED-RELATED"/>
    <property type="match status" value="1"/>
</dbReference>
<feature type="domain" description="Protein kinase" evidence="11">
    <location>
        <begin position="410"/>
        <end position="666"/>
    </location>
</feature>
<comment type="similarity">
    <text evidence="1">Belongs to the protein kinase superfamily. STE Ser/Thr protein kinase family. MAP kinase kinase kinase subfamily.</text>
</comment>
<feature type="compositionally biased region" description="Low complexity" evidence="10">
    <location>
        <begin position="282"/>
        <end position="294"/>
    </location>
</feature>
<dbReference type="AlphaFoldDB" id="A0AAX6HJE1"/>
<dbReference type="EMBL" id="JANAVB010009198">
    <property type="protein sequence ID" value="KAJ6840842.1"/>
    <property type="molecule type" value="Genomic_DNA"/>
</dbReference>
<dbReference type="Gene3D" id="1.10.510.10">
    <property type="entry name" value="Transferase(Phosphotransferase) domain 1"/>
    <property type="match status" value="1"/>
</dbReference>
<name>A0AAX6HJE1_IRIPA</name>
<proteinExistence type="inferred from homology"/>
<dbReference type="GO" id="GO:0004709">
    <property type="term" value="F:MAP kinase kinase kinase activity"/>
    <property type="evidence" value="ECO:0007669"/>
    <property type="project" value="UniProtKB-EC"/>
</dbReference>
<feature type="compositionally biased region" description="Polar residues" evidence="10">
    <location>
        <begin position="374"/>
        <end position="407"/>
    </location>
</feature>
<dbReference type="CDD" id="cd06632">
    <property type="entry name" value="STKc_MEKK1_plant"/>
    <property type="match status" value="1"/>
</dbReference>
<feature type="compositionally biased region" description="Polar residues" evidence="10">
    <location>
        <begin position="213"/>
        <end position="223"/>
    </location>
</feature>
<dbReference type="SUPFAM" id="SSF56112">
    <property type="entry name" value="Protein kinase-like (PK-like)"/>
    <property type="match status" value="1"/>
</dbReference>
<evidence type="ECO:0000256" key="2">
    <source>
        <dbReference type="ARBA" id="ARBA00012406"/>
    </source>
</evidence>
<comment type="caution">
    <text evidence="12">The sequence shown here is derived from an EMBL/GenBank/DDBJ whole genome shotgun (WGS) entry which is preliminary data.</text>
</comment>
<feature type="compositionally biased region" description="Polar residues" evidence="10">
    <location>
        <begin position="324"/>
        <end position="334"/>
    </location>
</feature>
<feature type="region of interest" description="Disordered" evidence="10">
    <location>
        <begin position="198"/>
        <end position="223"/>
    </location>
</feature>
<dbReference type="EC" id="2.7.11.25" evidence="2"/>